<feature type="non-terminal residue" evidence="1">
    <location>
        <position position="1"/>
    </location>
</feature>
<dbReference type="EMBL" id="KL250488">
    <property type="protein sequence ID" value="KGB31949.1"/>
    <property type="molecule type" value="Genomic_DNA"/>
</dbReference>
<proteinExistence type="predicted"/>
<feature type="non-terminal residue" evidence="1">
    <location>
        <position position="107"/>
    </location>
</feature>
<protein>
    <submittedName>
        <fullName evidence="1">Uncharacterized protein</fullName>
    </submittedName>
</protein>
<reference evidence="1" key="1">
    <citation type="journal article" date="2012" name="Nat. Genet.">
        <title>Whole-genome sequence of Schistosoma haematobium.</title>
        <authorList>
            <person name="Young N.D."/>
            <person name="Jex A.R."/>
            <person name="Li B."/>
            <person name="Liu S."/>
            <person name="Yang L."/>
            <person name="Xiong Z."/>
            <person name="Li Y."/>
            <person name="Cantacessi C."/>
            <person name="Hall R.S."/>
            <person name="Xu X."/>
            <person name="Chen F."/>
            <person name="Wu X."/>
            <person name="Zerlotini A."/>
            <person name="Oliveira G."/>
            <person name="Hofmann A."/>
            <person name="Zhang G."/>
            <person name="Fang X."/>
            <person name="Kang Y."/>
            <person name="Campbell B.E."/>
            <person name="Loukas A."/>
            <person name="Ranganathan S."/>
            <person name="Rollinson D."/>
            <person name="Rinaldi G."/>
            <person name="Brindley P.J."/>
            <person name="Yang H."/>
            <person name="Wang J."/>
            <person name="Wang J."/>
            <person name="Gasser R.B."/>
        </authorList>
    </citation>
    <scope>NUCLEOTIDE SEQUENCE [LARGE SCALE GENOMIC DNA]</scope>
</reference>
<name>A0A094ZGH7_SCHHA</name>
<gene>
    <name evidence="1" type="ORF">MS3_00084</name>
</gene>
<accession>A0A094ZGH7</accession>
<dbReference type="AlphaFoldDB" id="A0A094ZGH7"/>
<evidence type="ECO:0000313" key="1">
    <source>
        <dbReference type="EMBL" id="KGB31949.1"/>
    </source>
</evidence>
<sequence>IYCNYAQTTTCFWLAPTSITVITDVLPGFLSLHLKPGIRLITSRLATAAMVLYKAAYSLEVLVWTLIMPLFMPILPHVSVANKFIVLNGSMSANWLQFLSQLNIKTS</sequence>
<organism evidence="1">
    <name type="scientific">Schistosoma haematobium</name>
    <name type="common">Blood fluke</name>
    <dbReference type="NCBI Taxonomy" id="6185"/>
    <lineage>
        <taxon>Eukaryota</taxon>
        <taxon>Metazoa</taxon>
        <taxon>Spiralia</taxon>
        <taxon>Lophotrochozoa</taxon>
        <taxon>Platyhelminthes</taxon>
        <taxon>Trematoda</taxon>
        <taxon>Digenea</taxon>
        <taxon>Strigeidida</taxon>
        <taxon>Schistosomatoidea</taxon>
        <taxon>Schistosomatidae</taxon>
        <taxon>Schistosoma</taxon>
    </lineage>
</organism>